<feature type="compositionally biased region" description="Basic residues" evidence="1">
    <location>
        <begin position="287"/>
        <end position="300"/>
    </location>
</feature>
<feature type="compositionally biased region" description="Acidic residues" evidence="1">
    <location>
        <begin position="143"/>
        <end position="154"/>
    </location>
</feature>
<dbReference type="OrthoDB" id="2284518at2759"/>
<dbReference type="VEuPathDB" id="FungiDB:MUCCIDRAFT_184669"/>
<dbReference type="EMBL" id="AMYB01000005">
    <property type="protein sequence ID" value="OAD02546.1"/>
    <property type="molecule type" value="Genomic_DNA"/>
</dbReference>
<feature type="compositionally biased region" description="Low complexity" evidence="1">
    <location>
        <begin position="207"/>
        <end position="230"/>
    </location>
</feature>
<dbReference type="Proteomes" id="UP000077051">
    <property type="component" value="Unassembled WGS sequence"/>
</dbReference>
<feature type="compositionally biased region" description="Polar residues" evidence="1">
    <location>
        <begin position="331"/>
        <end position="346"/>
    </location>
</feature>
<protein>
    <submittedName>
        <fullName evidence="2">Uncharacterized protein</fullName>
    </submittedName>
</protein>
<evidence type="ECO:0000313" key="2">
    <source>
        <dbReference type="EMBL" id="OAD02546.1"/>
    </source>
</evidence>
<reference evidence="2 3" key="1">
    <citation type="submission" date="2015-06" db="EMBL/GenBank/DDBJ databases">
        <title>Expansion of signal transduction pathways in fungi by whole-genome duplication.</title>
        <authorList>
            <consortium name="DOE Joint Genome Institute"/>
            <person name="Corrochano L.M."/>
            <person name="Kuo A."/>
            <person name="Marcet-Houben M."/>
            <person name="Polaino S."/>
            <person name="Salamov A."/>
            <person name="Villalobos J.M."/>
            <person name="Alvarez M.I."/>
            <person name="Avalos J."/>
            <person name="Benito E.P."/>
            <person name="Benoit I."/>
            <person name="Burger G."/>
            <person name="Camino L.P."/>
            <person name="Canovas D."/>
            <person name="Cerda-Olmedo E."/>
            <person name="Cheng J.-F."/>
            <person name="Dominguez A."/>
            <person name="Elias M."/>
            <person name="Eslava A.P."/>
            <person name="Glaser F."/>
            <person name="Grimwood J."/>
            <person name="Gutierrez G."/>
            <person name="Heitman J."/>
            <person name="Henrissat B."/>
            <person name="Iturriaga E.A."/>
            <person name="Lang B.F."/>
            <person name="Lavin J.L."/>
            <person name="Lee S."/>
            <person name="Li W."/>
            <person name="Lindquist E."/>
            <person name="Lopez-Garcia S."/>
            <person name="Luque E.M."/>
            <person name="Marcos A.T."/>
            <person name="Martin J."/>
            <person name="Mccluskey K."/>
            <person name="Medina H.R."/>
            <person name="Miralles-Duran A."/>
            <person name="Miyazaki A."/>
            <person name="Munoz-Torres E."/>
            <person name="Oguiza J.A."/>
            <person name="Ohm R."/>
            <person name="Olmedo M."/>
            <person name="Orejas M."/>
            <person name="Ortiz-Castellanos L."/>
            <person name="Pisabarro A.G."/>
            <person name="Rodriguez-Romero J."/>
            <person name="Ruiz-Herrera J."/>
            <person name="Ruiz-Vazquez R."/>
            <person name="Sanz C."/>
            <person name="Schackwitz W."/>
            <person name="Schmutz J."/>
            <person name="Shahriari M."/>
            <person name="Shelest E."/>
            <person name="Silva-Franco F."/>
            <person name="Soanes D."/>
            <person name="Syed K."/>
            <person name="Tagua V.G."/>
            <person name="Talbot N.J."/>
            <person name="Thon M."/>
            <person name="De Vries R.P."/>
            <person name="Wiebenga A."/>
            <person name="Yadav J.S."/>
            <person name="Braun E.L."/>
            <person name="Baker S."/>
            <person name="Garre V."/>
            <person name="Horwitz B."/>
            <person name="Torres-Martinez S."/>
            <person name="Idnurm A."/>
            <person name="Herrera-Estrella A."/>
            <person name="Gabaldon T."/>
            <person name="Grigoriev I.V."/>
        </authorList>
    </citation>
    <scope>NUCLEOTIDE SEQUENCE [LARGE SCALE GENOMIC DNA]</scope>
    <source>
        <strain evidence="2 3">CBS 277.49</strain>
    </source>
</reference>
<evidence type="ECO:0000256" key="1">
    <source>
        <dbReference type="SAM" id="MobiDB-lite"/>
    </source>
</evidence>
<proteinExistence type="predicted"/>
<accession>A0A168KM01</accession>
<feature type="compositionally biased region" description="Low complexity" evidence="1">
    <location>
        <begin position="301"/>
        <end position="320"/>
    </location>
</feature>
<keyword evidence="3" id="KW-1185">Reference proteome</keyword>
<feature type="compositionally biased region" description="Polar residues" evidence="1">
    <location>
        <begin position="168"/>
        <end position="184"/>
    </location>
</feature>
<comment type="caution">
    <text evidence="2">The sequence shown here is derived from an EMBL/GenBank/DDBJ whole genome shotgun (WGS) entry which is preliminary data.</text>
</comment>
<feature type="region of interest" description="Disordered" evidence="1">
    <location>
        <begin position="140"/>
        <end position="242"/>
    </location>
</feature>
<feature type="region of interest" description="Disordered" evidence="1">
    <location>
        <begin position="280"/>
        <end position="375"/>
    </location>
</feature>
<gene>
    <name evidence="2" type="ORF">MUCCIDRAFT_184669</name>
</gene>
<organism evidence="2 3">
    <name type="scientific">Mucor lusitanicus CBS 277.49</name>
    <dbReference type="NCBI Taxonomy" id="747725"/>
    <lineage>
        <taxon>Eukaryota</taxon>
        <taxon>Fungi</taxon>
        <taxon>Fungi incertae sedis</taxon>
        <taxon>Mucoromycota</taxon>
        <taxon>Mucoromycotina</taxon>
        <taxon>Mucoromycetes</taxon>
        <taxon>Mucorales</taxon>
        <taxon>Mucorineae</taxon>
        <taxon>Mucoraceae</taxon>
        <taxon>Mucor</taxon>
    </lineage>
</organism>
<name>A0A168KM01_MUCCL</name>
<dbReference type="AlphaFoldDB" id="A0A168KM01"/>
<sequence>MLKQSHTTRSIASSKRSNLYDKVRQDLFEDNAHRHKRETVKTPSITTICLLQIQAYIIQILTNLPTFTIKKSPNQSLSIYYLIQQKKLYAISSLKSVVVQCVRWFLLIVLLLLDNMARILNVEAEMTDIAAQKEHHPLIPQEQDAEEDYDDDAYSTETYHHDPCANTKPINNGSSEPSSPTKRTLVSPCSPISSPTPNFVVRKTRHSFTNAPTPTPTPASTSVATATSGTEESPVFGPARTRVGHIRSLSNNMVDQKKPMSPQKLRRITAQREITLQNGILPIVPKKSNHTHHHHHHTSKKPPVSSSVASRSSSESSTTTKETHDRPRMQKTMSLSTAQQYQNELNSAAAGAKNPLLKRHQDPMNGAAQRVQHQH</sequence>
<evidence type="ECO:0000313" key="3">
    <source>
        <dbReference type="Proteomes" id="UP000077051"/>
    </source>
</evidence>